<reference evidence="1" key="1">
    <citation type="submission" date="2021-06" db="EMBL/GenBank/DDBJ databases">
        <authorList>
            <person name="Kallberg Y."/>
            <person name="Tangrot J."/>
            <person name="Rosling A."/>
        </authorList>
    </citation>
    <scope>NUCLEOTIDE SEQUENCE</scope>
    <source>
        <strain evidence="1">MA461A</strain>
    </source>
</reference>
<comment type="caution">
    <text evidence="1">The sequence shown here is derived from an EMBL/GenBank/DDBJ whole genome shotgun (WGS) entry which is preliminary data.</text>
</comment>
<protein>
    <submittedName>
        <fullName evidence="1">29595_t:CDS:1</fullName>
    </submittedName>
</protein>
<gene>
    <name evidence="1" type="ORF">RPERSI_LOCUS2405</name>
</gene>
<proteinExistence type="predicted"/>
<dbReference type="EMBL" id="CAJVQC010002605">
    <property type="protein sequence ID" value="CAG8514383.1"/>
    <property type="molecule type" value="Genomic_DNA"/>
</dbReference>
<keyword evidence="2" id="KW-1185">Reference proteome</keyword>
<evidence type="ECO:0000313" key="1">
    <source>
        <dbReference type="EMBL" id="CAG8514383.1"/>
    </source>
</evidence>
<evidence type="ECO:0000313" key="2">
    <source>
        <dbReference type="Proteomes" id="UP000789920"/>
    </source>
</evidence>
<name>A0ACA9L896_9GLOM</name>
<dbReference type="Proteomes" id="UP000789920">
    <property type="component" value="Unassembled WGS sequence"/>
</dbReference>
<accession>A0ACA9L896</accession>
<organism evidence="1 2">
    <name type="scientific">Racocetra persica</name>
    <dbReference type="NCBI Taxonomy" id="160502"/>
    <lineage>
        <taxon>Eukaryota</taxon>
        <taxon>Fungi</taxon>
        <taxon>Fungi incertae sedis</taxon>
        <taxon>Mucoromycota</taxon>
        <taxon>Glomeromycotina</taxon>
        <taxon>Glomeromycetes</taxon>
        <taxon>Diversisporales</taxon>
        <taxon>Gigasporaceae</taxon>
        <taxon>Racocetra</taxon>
    </lineage>
</organism>
<sequence length="51" mass="5652">MSDLLDDDITMSEYMEELDAQNMVPPNEGFPGFGFGSIFGLNHGFEAVLRP</sequence>